<feature type="region of interest" description="Disordered" evidence="5">
    <location>
        <begin position="1"/>
        <end position="167"/>
    </location>
</feature>
<feature type="compositionally biased region" description="Polar residues" evidence="5">
    <location>
        <begin position="101"/>
        <end position="116"/>
    </location>
</feature>
<protein>
    <submittedName>
        <fullName evidence="8">OmpA family protein</fullName>
    </submittedName>
</protein>
<feature type="transmembrane region" description="Helical" evidence="6">
    <location>
        <begin position="512"/>
        <end position="531"/>
    </location>
</feature>
<dbReference type="InterPro" id="IPR006664">
    <property type="entry name" value="OMP_bac"/>
</dbReference>
<evidence type="ECO:0000256" key="6">
    <source>
        <dbReference type="SAM" id="Phobius"/>
    </source>
</evidence>
<evidence type="ECO:0000259" key="7">
    <source>
        <dbReference type="PROSITE" id="PS51123"/>
    </source>
</evidence>
<evidence type="ECO:0000256" key="5">
    <source>
        <dbReference type="SAM" id="MobiDB-lite"/>
    </source>
</evidence>
<keyword evidence="2 4" id="KW-0472">Membrane</keyword>
<feature type="compositionally biased region" description="Pro residues" evidence="5">
    <location>
        <begin position="54"/>
        <end position="64"/>
    </location>
</feature>
<evidence type="ECO:0000313" key="8">
    <source>
        <dbReference type="EMBL" id="MCW6038581.1"/>
    </source>
</evidence>
<dbReference type="InterPro" id="IPR036737">
    <property type="entry name" value="OmpA-like_sf"/>
</dbReference>
<dbReference type="EMBL" id="JAIHOM010000150">
    <property type="protein sequence ID" value="MCW6038581.1"/>
    <property type="molecule type" value="Genomic_DNA"/>
</dbReference>
<dbReference type="PANTHER" id="PTHR30329:SF21">
    <property type="entry name" value="LIPOPROTEIN YIAD-RELATED"/>
    <property type="match status" value="1"/>
</dbReference>
<name>A0ABT3LAP2_9CYAN</name>
<comment type="subcellular location">
    <subcellularLocation>
        <location evidence="1">Cell outer membrane</location>
    </subcellularLocation>
</comment>
<proteinExistence type="predicted"/>
<keyword evidence="6" id="KW-1133">Transmembrane helix</keyword>
<evidence type="ECO:0000313" key="9">
    <source>
        <dbReference type="Proteomes" id="UP001526426"/>
    </source>
</evidence>
<dbReference type="PROSITE" id="PS51123">
    <property type="entry name" value="OMPA_2"/>
    <property type="match status" value="1"/>
</dbReference>
<dbReference type="CDD" id="cd07185">
    <property type="entry name" value="OmpA_C-like"/>
    <property type="match status" value="1"/>
</dbReference>
<dbReference type="InterPro" id="IPR050330">
    <property type="entry name" value="Bact_OuterMem_StrucFunc"/>
</dbReference>
<dbReference type="RefSeq" id="WP_265266499.1">
    <property type="nucleotide sequence ID" value="NZ_JAIHOM010000150.1"/>
</dbReference>
<organism evidence="8 9">
    <name type="scientific">Spirulina subsalsa FACHB-351</name>
    <dbReference type="NCBI Taxonomy" id="234711"/>
    <lineage>
        <taxon>Bacteria</taxon>
        <taxon>Bacillati</taxon>
        <taxon>Cyanobacteriota</taxon>
        <taxon>Cyanophyceae</taxon>
        <taxon>Spirulinales</taxon>
        <taxon>Spirulinaceae</taxon>
        <taxon>Spirulina</taxon>
    </lineage>
</organism>
<gene>
    <name evidence="8" type="ORF">K4A83_20225</name>
</gene>
<sequence length="795" mass="86868">MAVMPLPQENPVSSSHQDSESPSNPTVDSPQTPESLEGLFSLLDDLDLMEKPAPVSPPPTPKPPQKNRTKAPPPPKNSLSSSKQKTKTRKIISPLPPPDQPKTNGRGNTEDSTSVSPAPKTPLESAPSPEGQPLSEGRGNTEDSTSVSAAPKTPLESAPSPEGQPLSEEAVEQLRALFLDLLLGDNNYPANELEAKVAQLEQELHSPNTLNRLLSPGFLQLFASQVNQAPQEVVQALFPIIDLVIGAKSHQDTQAMSKALASAIPGAFSKQLGDAPDEIIQAIAPAMGRAIKEQIRLEKDAMVDALYPVIGNTVSKYMEEVVSQINQRVESAFSLQGIYRKIRAKMQGVSDAELILSESLPFTVQAVFLIHKTSGLVIAEVQQEGNDTTLEADMLAGMLTAIRSFASECTVHPENTSELTEIDYENFKIILEVAGYCYIAAVTQGDPPPAFHTKLQQTLSAIILNYGYGNLIEEFNGNPDSIPRAVYDLLKAILNSPLELEPEKPTSSKPRGVLIIFLLLLLLISVPLSLYRARQHKIQQQITTVLNALSTTPELALYRLDATIEKNQLILTGKLPNSYLQEKAAVVAGSIVPDLQIDNQILAVQVPPDPTHIEAEVRRHTSVLNRIGGVYIIAVYDPIDNKVSVEGSIRQASAENIVTEAFIQIPGVTQVIFRLSDRLLPVKERIYFDPNATNISQNDRDNKLIPLVDFLQRYPYIKIRLIGHTDASGDEQYNRTLAPRRAEVVKDALIAQGIQAERLETKGDIGSPPDVAATDPFWKSRCVRFELIGLIETNE</sequence>
<evidence type="ECO:0000256" key="1">
    <source>
        <dbReference type="ARBA" id="ARBA00004442"/>
    </source>
</evidence>
<evidence type="ECO:0000256" key="4">
    <source>
        <dbReference type="PROSITE-ProRule" id="PRU00473"/>
    </source>
</evidence>
<keyword evidence="3" id="KW-0998">Cell outer membrane</keyword>
<dbReference type="SUPFAM" id="SSF103088">
    <property type="entry name" value="OmpA-like"/>
    <property type="match status" value="1"/>
</dbReference>
<keyword evidence="6" id="KW-0812">Transmembrane</keyword>
<reference evidence="8 9" key="1">
    <citation type="submission" date="2021-08" db="EMBL/GenBank/DDBJ databases">
        <title>Draft genome sequence of Spirulina subsalsa with high tolerance to salinity and hype-accumulation of phycocyanin.</title>
        <authorList>
            <person name="Pei H."/>
            <person name="Jiang L."/>
        </authorList>
    </citation>
    <scope>NUCLEOTIDE SEQUENCE [LARGE SCALE GENOMIC DNA]</scope>
    <source>
        <strain evidence="8 9">FACHB-351</strain>
    </source>
</reference>
<dbReference type="Gene3D" id="3.30.1330.60">
    <property type="entry name" value="OmpA-like domain"/>
    <property type="match status" value="1"/>
</dbReference>
<dbReference type="PRINTS" id="PR01021">
    <property type="entry name" value="OMPADOMAIN"/>
</dbReference>
<dbReference type="InterPro" id="IPR006665">
    <property type="entry name" value="OmpA-like"/>
</dbReference>
<feature type="domain" description="OmpA-like" evidence="7">
    <location>
        <begin position="675"/>
        <end position="793"/>
    </location>
</feature>
<dbReference type="Proteomes" id="UP001526426">
    <property type="component" value="Unassembled WGS sequence"/>
</dbReference>
<keyword evidence="9" id="KW-1185">Reference proteome</keyword>
<feature type="compositionally biased region" description="Polar residues" evidence="5">
    <location>
        <begin position="10"/>
        <end position="34"/>
    </location>
</feature>
<dbReference type="Pfam" id="PF00691">
    <property type="entry name" value="OmpA"/>
    <property type="match status" value="1"/>
</dbReference>
<evidence type="ECO:0000256" key="3">
    <source>
        <dbReference type="ARBA" id="ARBA00023237"/>
    </source>
</evidence>
<comment type="caution">
    <text evidence="8">The sequence shown here is derived from an EMBL/GenBank/DDBJ whole genome shotgun (WGS) entry which is preliminary data.</text>
</comment>
<evidence type="ECO:0000256" key="2">
    <source>
        <dbReference type="ARBA" id="ARBA00023136"/>
    </source>
</evidence>
<accession>A0ABT3LAP2</accession>
<dbReference type="PANTHER" id="PTHR30329">
    <property type="entry name" value="STATOR ELEMENT OF FLAGELLAR MOTOR COMPLEX"/>
    <property type="match status" value="1"/>
</dbReference>